<organism evidence="1 2">
    <name type="scientific">Ammonifex degensii (strain DSM 10501 / KC4)</name>
    <dbReference type="NCBI Taxonomy" id="429009"/>
    <lineage>
        <taxon>Bacteria</taxon>
        <taxon>Bacillati</taxon>
        <taxon>Bacillota</taxon>
        <taxon>Clostridia</taxon>
        <taxon>Thermoanaerobacterales</taxon>
        <taxon>Thermoanaerobacteraceae</taxon>
        <taxon>Ammonifex</taxon>
    </lineage>
</organism>
<dbReference type="InterPro" id="IPR003795">
    <property type="entry name" value="DUF192"/>
</dbReference>
<keyword evidence="2" id="KW-1185">Reference proteome</keyword>
<evidence type="ECO:0000313" key="2">
    <source>
        <dbReference type="Proteomes" id="UP000002620"/>
    </source>
</evidence>
<gene>
    <name evidence="1" type="ordered locus">Adeg_0760</name>
</gene>
<dbReference type="EMBL" id="CP001785">
    <property type="protein sequence ID" value="ACX51905.1"/>
    <property type="molecule type" value="Genomic_DNA"/>
</dbReference>
<evidence type="ECO:0008006" key="3">
    <source>
        <dbReference type="Google" id="ProtNLM"/>
    </source>
</evidence>
<dbReference type="RefSeq" id="WP_015738783.1">
    <property type="nucleotide sequence ID" value="NC_013385.1"/>
</dbReference>
<dbReference type="PANTHER" id="PTHR37953">
    <property type="entry name" value="UPF0127 PROTEIN MJ1496"/>
    <property type="match status" value="1"/>
</dbReference>
<dbReference type="OrthoDB" id="9813379at2"/>
<dbReference type="InterPro" id="IPR038695">
    <property type="entry name" value="Saro_0823-like_sf"/>
</dbReference>
<dbReference type="PANTHER" id="PTHR37953:SF1">
    <property type="entry name" value="UPF0127 PROTEIN MJ1496"/>
    <property type="match status" value="1"/>
</dbReference>
<name>C9RCC8_AMMDK</name>
<proteinExistence type="predicted"/>
<dbReference type="KEGG" id="adg:Adeg_0760"/>
<dbReference type="AlphaFoldDB" id="C9RCC8"/>
<dbReference type="eggNOG" id="COG1430">
    <property type="taxonomic scope" value="Bacteria"/>
</dbReference>
<dbReference type="Gene3D" id="2.60.120.1140">
    <property type="entry name" value="Protein of unknown function DUF192"/>
    <property type="match status" value="1"/>
</dbReference>
<dbReference type="Proteomes" id="UP000002620">
    <property type="component" value="Chromosome"/>
</dbReference>
<reference evidence="1 2" key="1">
    <citation type="submission" date="2009-10" db="EMBL/GenBank/DDBJ databases">
        <title>Complete sequence of chromosome of Ammonifex degensii KC4.</title>
        <authorList>
            <consortium name="US DOE Joint Genome Institute"/>
            <person name="Kerfeld C."/>
            <person name="Goodner B."/>
            <person name="Huber H."/>
            <person name="Stetter K."/>
            <person name="Lucas S."/>
            <person name="Copeland A."/>
            <person name="Lapidus A."/>
            <person name="Glavina del Rio T."/>
            <person name="Dalin E."/>
            <person name="Tice H."/>
            <person name="Bruce D."/>
            <person name="Goodwin L."/>
            <person name="Pitluck S."/>
            <person name="Saunders E."/>
            <person name="Brettin T."/>
            <person name="Detter J.C."/>
            <person name="Han C."/>
            <person name="Larimer F."/>
            <person name="Land M."/>
            <person name="Hauser L."/>
            <person name="Kyrpides N."/>
            <person name="Ovchinnikova G."/>
            <person name="Richardson P."/>
        </authorList>
    </citation>
    <scope>NUCLEOTIDE SEQUENCE [LARGE SCALE GENOMIC DNA]</scope>
    <source>
        <strain evidence="2">DSM 10501 / KC4</strain>
    </source>
</reference>
<dbReference type="HOGENOM" id="CLU_097039_4_0_9"/>
<evidence type="ECO:0000313" key="1">
    <source>
        <dbReference type="EMBL" id="ACX51905.1"/>
    </source>
</evidence>
<dbReference type="Pfam" id="PF02643">
    <property type="entry name" value="DUF192"/>
    <property type="match status" value="1"/>
</dbReference>
<protein>
    <recommendedName>
        <fullName evidence="3">DUF192 domain-containing protein</fullName>
    </recommendedName>
</protein>
<sequence length="115" mass="12899">MRKIPASRLRVASTFFSRLRGLTFRRGMLPGEALLLYPRRAVHTCFVRFPVDVVFLSREGEVVRVERKVPPWRVLGPERRAYAALELPAGAADLAGIEVGQSLEVPWRGKGGEEV</sequence>
<accession>C9RCC8</accession>
<dbReference type="STRING" id="429009.Adeg_0760"/>